<evidence type="ECO:0000259" key="5">
    <source>
        <dbReference type="PROSITE" id="PS50002"/>
    </source>
</evidence>
<dbReference type="EMBL" id="MCFL01000056">
    <property type="protein sequence ID" value="ORZ31685.1"/>
    <property type="molecule type" value="Genomic_DNA"/>
</dbReference>
<dbReference type="InterPro" id="IPR036028">
    <property type="entry name" value="SH3-like_dom_sf"/>
</dbReference>
<gene>
    <name evidence="6" type="ORF">BCR44DRAFT_1441731</name>
</gene>
<dbReference type="AlphaFoldDB" id="A0A1Y2HB09"/>
<dbReference type="InterPro" id="IPR001452">
    <property type="entry name" value="SH3_domain"/>
</dbReference>
<keyword evidence="4" id="KW-0812">Transmembrane</keyword>
<feature type="transmembrane region" description="Helical" evidence="4">
    <location>
        <begin position="166"/>
        <end position="190"/>
    </location>
</feature>
<reference evidence="6 7" key="1">
    <citation type="submission" date="2016-07" db="EMBL/GenBank/DDBJ databases">
        <title>Pervasive Adenine N6-methylation of Active Genes in Fungi.</title>
        <authorList>
            <consortium name="DOE Joint Genome Institute"/>
            <person name="Mondo S.J."/>
            <person name="Dannebaum R.O."/>
            <person name="Kuo R.C."/>
            <person name="Labutti K."/>
            <person name="Haridas S."/>
            <person name="Kuo A."/>
            <person name="Salamov A."/>
            <person name="Ahrendt S.R."/>
            <person name="Lipzen A."/>
            <person name="Sullivan W."/>
            <person name="Andreopoulos W.B."/>
            <person name="Clum A."/>
            <person name="Lindquist E."/>
            <person name="Daum C."/>
            <person name="Ramamoorthy G.K."/>
            <person name="Gryganskyi A."/>
            <person name="Culley D."/>
            <person name="Magnuson J.K."/>
            <person name="James T.Y."/>
            <person name="O'Malley M.A."/>
            <person name="Stajich J.E."/>
            <person name="Spatafora J.W."/>
            <person name="Visel A."/>
            <person name="Grigoriev I.V."/>
        </authorList>
    </citation>
    <scope>NUCLEOTIDE SEQUENCE [LARGE SCALE GENOMIC DNA]</scope>
    <source>
        <strain evidence="6 7">PL171</strain>
    </source>
</reference>
<keyword evidence="4" id="KW-1133">Transmembrane helix</keyword>
<protein>
    <recommendedName>
        <fullName evidence="5">SH3 domain-containing protein</fullName>
    </recommendedName>
</protein>
<evidence type="ECO:0000256" key="3">
    <source>
        <dbReference type="SAM" id="MobiDB-lite"/>
    </source>
</evidence>
<evidence type="ECO:0000313" key="7">
    <source>
        <dbReference type="Proteomes" id="UP000193411"/>
    </source>
</evidence>
<keyword evidence="4" id="KW-0472">Membrane</keyword>
<evidence type="ECO:0000256" key="2">
    <source>
        <dbReference type="PROSITE-ProRule" id="PRU00192"/>
    </source>
</evidence>
<keyword evidence="1 2" id="KW-0728">SH3 domain</keyword>
<dbReference type="SUPFAM" id="SSF50044">
    <property type="entry name" value="SH3-domain"/>
    <property type="match status" value="1"/>
</dbReference>
<evidence type="ECO:0000313" key="6">
    <source>
        <dbReference type="EMBL" id="ORZ31685.1"/>
    </source>
</evidence>
<feature type="region of interest" description="Disordered" evidence="3">
    <location>
        <begin position="194"/>
        <end position="217"/>
    </location>
</feature>
<feature type="compositionally biased region" description="Low complexity" evidence="3">
    <location>
        <begin position="84"/>
        <end position="108"/>
    </location>
</feature>
<dbReference type="Proteomes" id="UP000193411">
    <property type="component" value="Unassembled WGS sequence"/>
</dbReference>
<feature type="region of interest" description="Disordered" evidence="3">
    <location>
        <begin position="1"/>
        <end position="28"/>
    </location>
</feature>
<feature type="compositionally biased region" description="Basic residues" evidence="3">
    <location>
        <begin position="1"/>
        <end position="12"/>
    </location>
</feature>
<keyword evidence="7" id="KW-1185">Reference proteome</keyword>
<feature type="region of interest" description="Disordered" evidence="3">
    <location>
        <begin position="350"/>
        <end position="392"/>
    </location>
</feature>
<name>A0A1Y2HB09_9FUNG</name>
<proteinExistence type="predicted"/>
<organism evidence="6 7">
    <name type="scientific">Catenaria anguillulae PL171</name>
    <dbReference type="NCBI Taxonomy" id="765915"/>
    <lineage>
        <taxon>Eukaryota</taxon>
        <taxon>Fungi</taxon>
        <taxon>Fungi incertae sedis</taxon>
        <taxon>Blastocladiomycota</taxon>
        <taxon>Blastocladiomycetes</taxon>
        <taxon>Blastocladiales</taxon>
        <taxon>Catenariaceae</taxon>
        <taxon>Catenaria</taxon>
    </lineage>
</organism>
<feature type="compositionally biased region" description="Pro residues" evidence="3">
    <location>
        <begin position="283"/>
        <end position="294"/>
    </location>
</feature>
<feature type="region of interest" description="Disordered" evidence="3">
    <location>
        <begin position="50"/>
        <end position="164"/>
    </location>
</feature>
<evidence type="ECO:0000256" key="4">
    <source>
        <dbReference type="SAM" id="Phobius"/>
    </source>
</evidence>
<comment type="caution">
    <text evidence="6">The sequence shown here is derived from an EMBL/GenBank/DDBJ whole genome shotgun (WGS) entry which is preliminary data.</text>
</comment>
<accession>A0A1Y2HB09</accession>
<feature type="region of interest" description="Disordered" evidence="3">
    <location>
        <begin position="283"/>
        <end position="314"/>
    </location>
</feature>
<dbReference type="OrthoDB" id="5340910at2759"/>
<sequence length="450" mass="46766">MKVPRLRRRGRLSPRQASAPGQCVSADANESGFGFCGWETRDAACANDCRAPGLDCGSRGGGRVVDSPPSSPTPTSRASALPISGTPPSASASATTSTTSTPDPQSSAGPPEAATTSIVAGEAVQAPPGPTGAPKSDTSDGDNSSDEEERKKIQAQADSAVRSQRMVSTGIGVGASVIVVSMAVGALVYVRRRRESKKERKMDPSQFANLDPALGPKETKRRMSIEEGNDGNGNAPGAGLPYMPPPALVQQPDRPLNTFNNIPPASTTREPIVYNDPVYPPPPMYATDPRPPSLGYPTRRDSVSASSEPSYVPPPMTFTSSFPNSMGTPPMLPPIAATSELSSMASTLGAGLKRNSRGGASVRSTGTNFVRPERTSVPSGMDLASAPSSGTPTGYAAVGVERFEPEMNDEMAIDVGERINVVTEYLDGWAAGFGADGKKGVFPLACVERV</sequence>
<feature type="domain" description="SH3" evidence="5">
    <location>
        <begin position="392"/>
        <end position="450"/>
    </location>
</feature>
<dbReference type="Gene3D" id="2.30.30.40">
    <property type="entry name" value="SH3 Domains"/>
    <property type="match status" value="1"/>
</dbReference>
<evidence type="ECO:0000256" key="1">
    <source>
        <dbReference type="ARBA" id="ARBA00022443"/>
    </source>
</evidence>
<dbReference type="PROSITE" id="PS50002">
    <property type="entry name" value="SH3"/>
    <property type="match status" value="1"/>
</dbReference>